<dbReference type="InterPro" id="IPR016187">
    <property type="entry name" value="CTDL_fold"/>
</dbReference>
<organism evidence="3 4">
    <name type="scientific">Homarus americanus</name>
    <name type="common">American lobster</name>
    <dbReference type="NCBI Taxonomy" id="6706"/>
    <lineage>
        <taxon>Eukaryota</taxon>
        <taxon>Metazoa</taxon>
        <taxon>Ecdysozoa</taxon>
        <taxon>Arthropoda</taxon>
        <taxon>Crustacea</taxon>
        <taxon>Multicrustacea</taxon>
        <taxon>Malacostraca</taxon>
        <taxon>Eumalacostraca</taxon>
        <taxon>Eucarida</taxon>
        <taxon>Decapoda</taxon>
        <taxon>Pleocyemata</taxon>
        <taxon>Astacidea</taxon>
        <taxon>Nephropoidea</taxon>
        <taxon>Nephropidae</taxon>
        <taxon>Homarus</taxon>
    </lineage>
</organism>
<keyword evidence="1" id="KW-0732">Signal</keyword>
<reference evidence="3" key="1">
    <citation type="journal article" date="2021" name="Sci. Adv.">
        <title>The American lobster genome reveals insights on longevity, neural, and immune adaptations.</title>
        <authorList>
            <person name="Polinski J.M."/>
            <person name="Zimin A.V."/>
            <person name="Clark K.F."/>
            <person name="Kohn A.B."/>
            <person name="Sadowski N."/>
            <person name="Timp W."/>
            <person name="Ptitsyn A."/>
            <person name="Khanna P."/>
            <person name="Romanova D.Y."/>
            <person name="Williams P."/>
            <person name="Greenwood S.J."/>
            <person name="Moroz L.L."/>
            <person name="Walt D.R."/>
            <person name="Bodnar A.G."/>
        </authorList>
    </citation>
    <scope>NUCLEOTIDE SEQUENCE</scope>
    <source>
        <strain evidence="3">GMGI-L3</strain>
    </source>
</reference>
<dbReference type="Pfam" id="PF00059">
    <property type="entry name" value="Lectin_C"/>
    <property type="match status" value="1"/>
</dbReference>
<dbReference type="SUPFAM" id="SSF56436">
    <property type="entry name" value="C-type lectin-like"/>
    <property type="match status" value="1"/>
</dbReference>
<dbReference type="AlphaFoldDB" id="A0A8J5K507"/>
<evidence type="ECO:0000313" key="4">
    <source>
        <dbReference type="Proteomes" id="UP000747542"/>
    </source>
</evidence>
<gene>
    <name evidence="3" type="primary">Fcer2-L</name>
    <name evidence="3" type="ORF">Hamer_G005502</name>
</gene>
<dbReference type="InterPro" id="IPR001304">
    <property type="entry name" value="C-type_lectin-like"/>
</dbReference>
<accession>A0A8J5K507</accession>
<dbReference type="SMART" id="SM00034">
    <property type="entry name" value="CLECT"/>
    <property type="match status" value="1"/>
</dbReference>
<comment type="caution">
    <text evidence="3">The sequence shown here is derived from an EMBL/GenBank/DDBJ whole genome shotgun (WGS) entry which is preliminary data.</text>
</comment>
<dbReference type="CDD" id="cd00037">
    <property type="entry name" value="CLECT"/>
    <property type="match status" value="1"/>
</dbReference>
<evidence type="ECO:0000256" key="1">
    <source>
        <dbReference type="SAM" id="SignalP"/>
    </source>
</evidence>
<dbReference type="Gene3D" id="3.10.100.10">
    <property type="entry name" value="Mannose-Binding Protein A, subunit A"/>
    <property type="match status" value="1"/>
</dbReference>
<feature type="signal peptide" evidence="1">
    <location>
        <begin position="1"/>
        <end position="17"/>
    </location>
</feature>
<evidence type="ECO:0000313" key="3">
    <source>
        <dbReference type="EMBL" id="KAG7167155.1"/>
    </source>
</evidence>
<dbReference type="InterPro" id="IPR016186">
    <property type="entry name" value="C-type_lectin-like/link_sf"/>
</dbReference>
<feature type="chain" id="PRO_5035168573" evidence="1">
    <location>
        <begin position="18"/>
        <end position="475"/>
    </location>
</feature>
<keyword evidence="3" id="KW-0675">Receptor</keyword>
<protein>
    <submittedName>
        <fullName evidence="3">Low affinity immunoglobulin epsilon Fc receptor-like</fullName>
    </submittedName>
</protein>
<dbReference type="InterPro" id="IPR050111">
    <property type="entry name" value="C-type_lectin/snaclec_domain"/>
</dbReference>
<evidence type="ECO:0000259" key="2">
    <source>
        <dbReference type="PROSITE" id="PS50041"/>
    </source>
</evidence>
<dbReference type="Proteomes" id="UP000747542">
    <property type="component" value="Unassembled WGS sequence"/>
</dbReference>
<dbReference type="PANTHER" id="PTHR22803">
    <property type="entry name" value="MANNOSE, PHOSPHOLIPASE, LECTIN RECEPTOR RELATED"/>
    <property type="match status" value="1"/>
</dbReference>
<keyword evidence="4" id="KW-1185">Reference proteome</keyword>
<dbReference type="EMBL" id="JAHLQT010021845">
    <property type="protein sequence ID" value="KAG7167155.1"/>
    <property type="molecule type" value="Genomic_DNA"/>
</dbReference>
<dbReference type="PROSITE" id="PS50041">
    <property type="entry name" value="C_TYPE_LECTIN_2"/>
    <property type="match status" value="1"/>
</dbReference>
<sequence>MGSVLTEWVLYTGGVCSVLTGSGCWDGWTENPDTGECYLLVKELVVVGDAHTYCASLAQNDNTPEIISLSTSQEHVFVYGKTTPAAAPCYLRSHIRGSWLWVKGQVVDGDRLWLGMKNMADNYWLDGTPVGYFNFAPGEPNSYQDGNYCIMMSMASGLWEDAICLVASAFICEMKGTNYVGPIVPIPPPGTIIIRIFMKSREKGGGWSVVWLGTLCLAAMKVTLTTVFLVIASVVAVRARWIDFLDGVEADIPQADEPQQEQSDGSRDIGRMIETVDNIFKNMTEEQDRYSSLTQDAAENTALITELLTISSVSLRLMYEPEEGHDFNWKEDDILLSVHLQWHPELGNSGEVVINDKHSRNWGSVPTVVRGNKWPNLTVGEKFSLSVIKNKKCFKIVLLLGEERFLMIPFPLSAYVFCPQARRQSKMEQQPRKLRVVVNEFHPGAGDLDLYSIMWYPNYLPPSEATTTFRWQCWV</sequence>
<name>A0A8J5K507_HOMAM</name>
<proteinExistence type="predicted"/>
<feature type="domain" description="C-type lectin" evidence="2">
    <location>
        <begin position="33"/>
        <end position="173"/>
    </location>
</feature>